<protein>
    <submittedName>
        <fullName evidence="2">Uncharacterized protein</fullName>
    </submittedName>
</protein>
<proteinExistence type="predicted"/>
<comment type="caution">
    <text evidence="2">The sequence shown here is derived from an EMBL/GenBank/DDBJ whole genome shotgun (WGS) entry which is preliminary data.</text>
</comment>
<reference evidence="2 3" key="1">
    <citation type="submission" date="2017-03" db="EMBL/GenBank/DDBJ databases">
        <title>Widespread Adenine N6-methylation of Active Genes in Fungi.</title>
        <authorList>
            <consortium name="DOE Joint Genome Institute"/>
            <person name="Mondo S.J."/>
            <person name="Dannebaum R.O."/>
            <person name="Kuo R.C."/>
            <person name="Louie K.B."/>
            <person name="Bewick A.J."/>
            <person name="Labutti K."/>
            <person name="Haridas S."/>
            <person name="Kuo A."/>
            <person name="Salamov A."/>
            <person name="Ahrendt S.R."/>
            <person name="Lau R."/>
            <person name="Bowen B.P."/>
            <person name="Lipzen A."/>
            <person name="Sullivan W."/>
            <person name="Andreopoulos W.B."/>
            <person name="Clum A."/>
            <person name="Lindquist E."/>
            <person name="Daum C."/>
            <person name="Northen T.R."/>
            <person name="Ramamoorthy G."/>
            <person name="Schmitz R.J."/>
            <person name="Gryganskyi A."/>
            <person name="Culley D."/>
            <person name="Magnuson J."/>
            <person name="James T.Y."/>
            <person name="O'Malley M.A."/>
            <person name="Stajich J.E."/>
            <person name="Spatafora J.W."/>
            <person name="Visel A."/>
            <person name="Grigoriev I.V."/>
        </authorList>
    </citation>
    <scope>NUCLEOTIDE SEQUENCE [LARGE SCALE GENOMIC DNA]</scope>
    <source>
        <strain evidence="2 3">NRRL Y-17943</strain>
    </source>
</reference>
<gene>
    <name evidence="2" type="ORF">BD324DRAFT_48491</name>
</gene>
<keyword evidence="3" id="KW-1185">Reference proteome</keyword>
<feature type="region of interest" description="Disordered" evidence="1">
    <location>
        <begin position="28"/>
        <end position="58"/>
    </location>
</feature>
<sequence length="218" mass="24661">MSILGVRRDHSPDKAPAHIRTASRLLSPNRRVKSSVRKSGKNTHTESHRVTQGALSGGNVARERLTGATILVIVRYTPKMNLGVARMPQMWYSRSWLILSIENCPTIRTHHYFRANSAPIPCLDPIPWRCIHANLRHFVPEAGRPEQISAGQGHNHVLLGTRISLWRISVRVPHMATVVGRLRHTQKNRYIMTYGVVLNANRRGALSLPHLSKVFFSR</sequence>
<evidence type="ECO:0000256" key="1">
    <source>
        <dbReference type="SAM" id="MobiDB-lite"/>
    </source>
</evidence>
<dbReference type="GeneID" id="33554722"/>
<dbReference type="RefSeq" id="XP_021874874.1">
    <property type="nucleotide sequence ID" value="XM_022012914.1"/>
</dbReference>
<dbReference type="Proteomes" id="UP000193218">
    <property type="component" value="Unassembled WGS sequence"/>
</dbReference>
<name>A0A1Y1UVF4_9TREE</name>
<dbReference type="InParanoid" id="A0A1Y1UVF4"/>
<feature type="compositionally biased region" description="Basic residues" evidence="1">
    <location>
        <begin position="30"/>
        <end position="41"/>
    </location>
</feature>
<dbReference type="EMBL" id="NBSH01000001">
    <property type="protein sequence ID" value="ORX41195.1"/>
    <property type="molecule type" value="Genomic_DNA"/>
</dbReference>
<accession>A0A1Y1UVF4</accession>
<evidence type="ECO:0000313" key="2">
    <source>
        <dbReference type="EMBL" id="ORX41195.1"/>
    </source>
</evidence>
<organism evidence="2 3">
    <name type="scientific">Kockovaella imperatae</name>
    <dbReference type="NCBI Taxonomy" id="4999"/>
    <lineage>
        <taxon>Eukaryota</taxon>
        <taxon>Fungi</taxon>
        <taxon>Dikarya</taxon>
        <taxon>Basidiomycota</taxon>
        <taxon>Agaricomycotina</taxon>
        <taxon>Tremellomycetes</taxon>
        <taxon>Tremellales</taxon>
        <taxon>Cuniculitremaceae</taxon>
        <taxon>Kockovaella</taxon>
    </lineage>
</organism>
<dbReference type="AlphaFoldDB" id="A0A1Y1UVF4"/>
<evidence type="ECO:0000313" key="3">
    <source>
        <dbReference type="Proteomes" id="UP000193218"/>
    </source>
</evidence>